<feature type="region of interest" description="Disordered" evidence="5">
    <location>
        <begin position="582"/>
        <end position="607"/>
    </location>
</feature>
<proteinExistence type="inferred from homology"/>
<evidence type="ECO:0000256" key="2">
    <source>
        <dbReference type="ARBA" id="ARBA00022679"/>
    </source>
</evidence>
<protein>
    <submittedName>
        <fullName evidence="8">OLC1v1010554C1</fullName>
    </submittedName>
</protein>
<dbReference type="Pfam" id="PF12627">
    <property type="entry name" value="PolyA_pol_RNAbd"/>
    <property type="match status" value="1"/>
</dbReference>
<evidence type="ECO:0000259" key="7">
    <source>
        <dbReference type="Pfam" id="PF12627"/>
    </source>
</evidence>
<evidence type="ECO:0000313" key="8">
    <source>
        <dbReference type="EMBL" id="CAI9110508.1"/>
    </source>
</evidence>
<feature type="domain" description="Poly A polymerase head" evidence="6">
    <location>
        <begin position="85"/>
        <end position="214"/>
    </location>
</feature>
<keyword evidence="4" id="KW-0694">RNA-binding</keyword>
<name>A0AAV1DUU1_OLDCO</name>
<dbReference type="GO" id="GO:0003723">
    <property type="term" value="F:RNA binding"/>
    <property type="evidence" value="ECO:0007669"/>
    <property type="project" value="UniProtKB-KW"/>
</dbReference>
<evidence type="ECO:0000256" key="5">
    <source>
        <dbReference type="SAM" id="MobiDB-lite"/>
    </source>
</evidence>
<keyword evidence="3" id="KW-0547">Nucleotide-binding</keyword>
<dbReference type="Pfam" id="PF01743">
    <property type="entry name" value="PolyA_pol"/>
    <property type="match status" value="1"/>
</dbReference>
<dbReference type="GO" id="GO:0000166">
    <property type="term" value="F:nucleotide binding"/>
    <property type="evidence" value="ECO:0007669"/>
    <property type="project" value="UniProtKB-KW"/>
</dbReference>
<gene>
    <name evidence="8" type="ORF">OLC1_LOCUS18143</name>
</gene>
<evidence type="ECO:0000313" key="9">
    <source>
        <dbReference type="Proteomes" id="UP001161247"/>
    </source>
</evidence>
<evidence type="ECO:0000256" key="3">
    <source>
        <dbReference type="ARBA" id="ARBA00022741"/>
    </source>
</evidence>
<dbReference type="InterPro" id="IPR032828">
    <property type="entry name" value="PolyA_RNA-bd"/>
</dbReference>
<dbReference type="EMBL" id="OX459123">
    <property type="protein sequence ID" value="CAI9110508.1"/>
    <property type="molecule type" value="Genomic_DNA"/>
</dbReference>
<dbReference type="InterPro" id="IPR043519">
    <property type="entry name" value="NT_sf"/>
</dbReference>
<sequence>MFSLAACQKKSIISKLKCLLTYQNFNHTIVGDGLMAEHFADMGRGGIKFSKWRKLDSRELGIHQSMISHSAWTVIKILQNAGFEAYLVGGCVRDLVLNRIPKDFDVITTAALSQIKKQFHNCIIIGKRFPICHVKIKGCTVEVSSFDTVTELHEGREDFPVYRLPKGCNEKDLIRWKNCMHRDFTVNSLFYDPFTHKIYDYVNALSDLMSSKLRTLIPAQVSFEEDSARILRGLRLAARLNLTFSEETETAIHEQSPSILSLPKSRIMMELDYMLSYGAAAPSLSILHRFRLLEILLPIQAGYLIEQSRENSDQSTLMLMKLFSSLDQLCSCDRPAHHILWAAILAFHLGLVNDPEQALVVLTFGSVLYHGKWIRGVEFAREHVQEVHHYVPEISNSSDAISDDELAERVTELAVQVQNSISIFTETTSLLEEMEKYPELEKHGFVFMPKFTAVVAGIFKVFVTELTALDTNRRSLEIDYVGLKKGNLRELRFVLGTIILHTLGMRTVTQGGNQLLGDNKLDIYALGGRKRSHEFVETRHDVDEVKVDLLNNKLRKAYRRKESMIDKKQVFSRKSSNYIDRGKHKNHKAAADSCVGNEPEKKENAMKDGARLEVTRNHKEVISEGIGCVLQSYTNKMQISSDGLKEPRNEIQPLLETLKFQRVEQKSVNDKEGKDGAEKRLKLIEQVNNGISKKLQRSAKAKSCLQRKPDSAKAVKDHIKGDAKPENLKSGLARLSSMFR</sequence>
<dbReference type="Gene3D" id="3.30.460.10">
    <property type="entry name" value="Beta Polymerase, domain 2"/>
    <property type="match status" value="1"/>
</dbReference>
<comment type="similarity">
    <text evidence="1 4">Belongs to the tRNA nucleotidyltransferase/poly(A) polymerase family.</text>
</comment>
<dbReference type="SUPFAM" id="SSF81891">
    <property type="entry name" value="Poly A polymerase C-terminal region-like"/>
    <property type="match status" value="1"/>
</dbReference>
<dbReference type="SUPFAM" id="SSF81301">
    <property type="entry name" value="Nucleotidyltransferase"/>
    <property type="match status" value="1"/>
</dbReference>
<keyword evidence="9" id="KW-1185">Reference proteome</keyword>
<dbReference type="InterPro" id="IPR052191">
    <property type="entry name" value="tRNA_ntf/polyA_polymerase_I"/>
</dbReference>
<evidence type="ECO:0000256" key="1">
    <source>
        <dbReference type="ARBA" id="ARBA00007265"/>
    </source>
</evidence>
<dbReference type="GO" id="GO:0016779">
    <property type="term" value="F:nucleotidyltransferase activity"/>
    <property type="evidence" value="ECO:0007669"/>
    <property type="project" value="InterPro"/>
</dbReference>
<evidence type="ECO:0000259" key="6">
    <source>
        <dbReference type="Pfam" id="PF01743"/>
    </source>
</evidence>
<feature type="domain" description="tRNA nucleotidyltransferase/poly(A) polymerase RNA and SrmB- binding" evidence="7">
    <location>
        <begin position="241"/>
        <end position="301"/>
    </location>
</feature>
<feature type="region of interest" description="Disordered" evidence="5">
    <location>
        <begin position="698"/>
        <end position="740"/>
    </location>
</feature>
<organism evidence="8 9">
    <name type="scientific">Oldenlandia corymbosa var. corymbosa</name>
    <dbReference type="NCBI Taxonomy" id="529605"/>
    <lineage>
        <taxon>Eukaryota</taxon>
        <taxon>Viridiplantae</taxon>
        <taxon>Streptophyta</taxon>
        <taxon>Embryophyta</taxon>
        <taxon>Tracheophyta</taxon>
        <taxon>Spermatophyta</taxon>
        <taxon>Magnoliopsida</taxon>
        <taxon>eudicotyledons</taxon>
        <taxon>Gunneridae</taxon>
        <taxon>Pentapetalae</taxon>
        <taxon>asterids</taxon>
        <taxon>lamiids</taxon>
        <taxon>Gentianales</taxon>
        <taxon>Rubiaceae</taxon>
        <taxon>Rubioideae</taxon>
        <taxon>Spermacoceae</taxon>
        <taxon>Hedyotis-Oldenlandia complex</taxon>
        <taxon>Oldenlandia</taxon>
    </lineage>
</organism>
<reference evidence="8" key="1">
    <citation type="submission" date="2023-03" db="EMBL/GenBank/DDBJ databases">
        <authorList>
            <person name="Julca I."/>
        </authorList>
    </citation>
    <scope>NUCLEOTIDE SEQUENCE</scope>
</reference>
<dbReference type="PANTHER" id="PTHR43051">
    <property type="entry name" value="POLYNUCLEOTIDE ADENYLYLTRANSFERASE FAMILY PROTEIN"/>
    <property type="match status" value="1"/>
</dbReference>
<dbReference type="GO" id="GO:0001680">
    <property type="term" value="P:tRNA 3'-terminal CCA addition"/>
    <property type="evidence" value="ECO:0007669"/>
    <property type="project" value="UniProtKB-ARBA"/>
</dbReference>
<dbReference type="PANTHER" id="PTHR43051:SF1">
    <property type="entry name" value="POLYNUCLEOTIDE ADENYLYLTRANSFERASE FAMILY PROTEIN"/>
    <property type="match status" value="1"/>
</dbReference>
<feature type="compositionally biased region" description="Basic and acidic residues" evidence="5">
    <location>
        <begin position="598"/>
        <end position="607"/>
    </location>
</feature>
<dbReference type="Gene3D" id="1.10.3090.10">
    <property type="entry name" value="cca-adding enzyme, domain 2"/>
    <property type="match status" value="1"/>
</dbReference>
<dbReference type="AlphaFoldDB" id="A0AAV1DUU1"/>
<dbReference type="InterPro" id="IPR002646">
    <property type="entry name" value="PolA_pol_head_dom"/>
</dbReference>
<evidence type="ECO:0000256" key="4">
    <source>
        <dbReference type="RuleBase" id="RU003953"/>
    </source>
</evidence>
<dbReference type="Proteomes" id="UP001161247">
    <property type="component" value="Chromosome 6"/>
</dbReference>
<feature type="compositionally biased region" description="Basic and acidic residues" evidence="5">
    <location>
        <begin position="707"/>
        <end position="727"/>
    </location>
</feature>
<dbReference type="CDD" id="cd05398">
    <property type="entry name" value="NT_ClassII-CCAase"/>
    <property type="match status" value="1"/>
</dbReference>
<keyword evidence="2 4" id="KW-0808">Transferase</keyword>
<accession>A0AAV1DUU1</accession>